<name>A0A2H0VLR1_9BACT</name>
<feature type="non-terminal residue" evidence="2">
    <location>
        <position position="1"/>
    </location>
</feature>
<sequence length="78" mass="8475">EVGKINWIGGVTGLDDMLVRIRHGGEMLEARTQEIKNSRNQVDGMFVLLDKPVRGIAPGQSAIFYSHEGECLGGGVIH</sequence>
<evidence type="ECO:0000313" key="3">
    <source>
        <dbReference type="Proteomes" id="UP000230730"/>
    </source>
</evidence>
<accession>A0A2H0VLR1</accession>
<gene>
    <name evidence="2" type="ORF">COT86_00870</name>
</gene>
<proteinExistence type="predicted"/>
<organism evidence="2 3">
    <name type="scientific">Candidatus Collierbacteria bacterium CG10_big_fil_rev_8_21_14_0_10_43_36</name>
    <dbReference type="NCBI Taxonomy" id="1974534"/>
    <lineage>
        <taxon>Bacteria</taxon>
        <taxon>Candidatus Collieribacteriota</taxon>
    </lineage>
</organism>
<comment type="caution">
    <text evidence="2">The sequence shown here is derived from an EMBL/GenBank/DDBJ whole genome shotgun (WGS) entry which is preliminary data.</text>
</comment>
<reference evidence="3" key="1">
    <citation type="submission" date="2017-09" db="EMBL/GenBank/DDBJ databases">
        <title>Depth-based differentiation of microbial function through sediment-hosted aquifers and enrichment of novel symbionts in the deep terrestrial subsurface.</title>
        <authorList>
            <person name="Probst A.J."/>
            <person name="Ladd B."/>
            <person name="Jarett J.K."/>
            <person name="Geller-Mcgrath D.E."/>
            <person name="Sieber C.M.K."/>
            <person name="Emerson J.B."/>
            <person name="Anantharaman K."/>
            <person name="Thomas B.C."/>
            <person name="Malmstrom R."/>
            <person name="Stieglmeier M."/>
            <person name="Klingl A."/>
            <person name="Woyke T."/>
            <person name="Ryan C.M."/>
            <person name="Banfield J.F."/>
        </authorList>
    </citation>
    <scope>NUCLEOTIDE SEQUENCE [LARGE SCALE GENOMIC DNA]</scope>
</reference>
<feature type="domain" description="tRNA-specific 2-thiouridylase MnmA-like C-terminal" evidence="1">
    <location>
        <begin position="3"/>
        <end position="77"/>
    </location>
</feature>
<dbReference type="Gene3D" id="2.40.30.10">
    <property type="entry name" value="Translation factors"/>
    <property type="match status" value="1"/>
</dbReference>
<dbReference type="InterPro" id="IPR046885">
    <property type="entry name" value="MnmA-like_C"/>
</dbReference>
<evidence type="ECO:0000313" key="2">
    <source>
        <dbReference type="EMBL" id="PIS00024.1"/>
    </source>
</evidence>
<protein>
    <submittedName>
        <fullName evidence="2">tRNA 2-thiouridine(34) synthase MnmA</fullName>
    </submittedName>
</protein>
<dbReference type="AlphaFoldDB" id="A0A2H0VLR1"/>
<dbReference type="Pfam" id="PF20258">
    <property type="entry name" value="tRNA_Me_trans_C"/>
    <property type="match status" value="1"/>
</dbReference>
<evidence type="ECO:0000259" key="1">
    <source>
        <dbReference type="Pfam" id="PF20258"/>
    </source>
</evidence>
<dbReference type="Proteomes" id="UP000230730">
    <property type="component" value="Unassembled WGS sequence"/>
</dbReference>
<dbReference type="EMBL" id="PFAE01000012">
    <property type="protein sequence ID" value="PIS00024.1"/>
    <property type="molecule type" value="Genomic_DNA"/>
</dbReference>